<reference evidence="2 3" key="1">
    <citation type="submission" date="2019-01" db="EMBL/GenBank/DDBJ databases">
        <title>Genome Assembly of Collichthys lucidus.</title>
        <authorList>
            <person name="Cai M."/>
            <person name="Xiao S."/>
        </authorList>
    </citation>
    <scope>NUCLEOTIDE SEQUENCE [LARGE SCALE GENOMIC DNA]</scope>
    <source>
        <strain evidence="2">JT15FE1705JMU</strain>
        <tissue evidence="2">Muscle</tissue>
    </source>
</reference>
<feature type="compositionally biased region" description="Basic and acidic residues" evidence="1">
    <location>
        <begin position="21"/>
        <end position="44"/>
    </location>
</feature>
<keyword evidence="3" id="KW-1185">Reference proteome</keyword>
<evidence type="ECO:0000313" key="3">
    <source>
        <dbReference type="Proteomes" id="UP000298787"/>
    </source>
</evidence>
<organism evidence="2 3">
    <name type="scientific">Collichthys lucidus</name>
    <name type="common">Big head croaker</name>
    <name type="synonym">Sciaena lucida</name>
    <dbReference type="NCBI Taxonomy" id="240159"/>
    <lineage>
        <taxon>Eukaryota</taxon>
        <taxon>Metazoa</taxon>
        <taxon>Chordata</taxon>
        <taxon>Craniata</taxon>
        <taxon>Vertebrata</taxon>
        <taxon>Euteleostomi</taxon>
        <taxon>Actinopterygii</taxon>
        <taxon>Neopterygii</taxon>
        <taxon>Teleostei</taxon>
        <taxon>Neoteleostei</taxon>
        <taxon>Acanthomorphata</taxon>
        <taxon>Eupercaria</taxon>
        <taxon>Sciaenidae</taxon>
        <taxon>Collichthys</taxon>
    </lineage>
</organism>
<dbReference type="AlphaFoldDB" id="A0A4U5TX90"/>
<evidence type="ECO:0000313" key="2">
    <source>
        <dbReference type="EMBL" id="TKS66049.1"/>
    </source>
</evidence>
<feature type="region of interest" description="Disordered" evidence="1">
    <location>
        <begin position="1"/>
        <end position="101"/>
    </location>
</feature>
<dbReference type="Proteomes" id="UP000298787">
    <property type="component" value="Chromosome 1"/>
</dbReference>
<dbReference type="EMBL" id="CM014078">
    <property type="protein sequence ID" value="TKS66049.1"/>
    <property type="molecule type" value="Genomic_DNA"/>
</dbReference>
<sequence length="101" mass="11044">MRRKREEDEEENGKGQSECCAKNDSRSGPRRDQARPSEPRSDSVKEEDDEEGIGQSERDRKGGRGTATRDINDLSSPSRFAATEAVPGGTRLAPANLAQTP</sequence>
<name>A0A4U5TX90_COLLU</name>
<protein>
    <submittedName>
        <fullName evidence="2">Uncharacterized protein</fullName>
    </submittedName>
</protein>
<evidence type="ECO:0000256" key="1">
    <source>
        <dbReference type="SAM" id="MobiDB-lite"/>
    </source>
</evidence>
<accession>A0A4U5TX90</accession>
<proteinExistence type="predicted"/>
<gene>
    <name evidence="2" type="ORF">D9C73_000105</name>
</gene>